<keyword evidence="8" id="KW-1185">Reference proteome</keyword>
<dbReference type="PANTHER" id="PTHR30290">
    <property type="entry name" value="PERIPLASMIC BINDING COMPONENT OF ABC TRANSPORTER"/>
    <property type="match status" value="1"/>
</dbReference>
<dbReference type="PANTHER" id="PTHR30290:SF10">
    <property type="entry name" value="PERIPLASMIC OLIGOPEPTIDE-BINDING PROTEIN-RELATED"/>
    <property type="match status" value="1"/>
</dbReference>
<dbReference type="HOGENOM" id="CLU_017028_0_3_0"/>
<dbReference type="AlphaFoldDB" id="B9L0B5"/>
<feature type="compositionally biased region" description="Pro residues" evidence="5">
    <location>
        <begin position="51"/>
        <end position="63"/>
    </location>
</feature>
<dbReference type="CDD" id="cd08504">
    <property type="entry name" value="PBP2_OppA"/>
    <property type="match status" value="1"/>
</dbReference>
<dbReference type="FunFam" id="3.90.76.10:FF:000001">
    <property type="entry name" value="Oligopeptide ABC transporter substrate-binding protein"/>
    <property type="match status" value="1"/>
</dbReference>
<dbReference type="OrthoDB" id="9783874at2"/>
<evidence type="ECO:0000256" key="4">
    <source>
        <dbReference type="ARBA" id="ARBA00022729"/>
    </source>
</evidence>
<dbReference type="STRING" id="309801.trd_1609"/>
<dbReference type="RefSeq" id="WP_015922553.1">
    <property type="nucleotide sequence ID" value="NC_011959.1"/>
</dbReference>
<protein>
    <submittedName>
        <fullName evidence="7">Putative dipeptide ABC transporter dipeptide-binding protein</fullName>
    </submittedName>
</protein>
<evidence type="ECO:0000256" key="1">
    <source>
        <dbReference type="ARBA" id="ARBA00004196"/>
    </source>
</evidence>
<dbReference type="GO" id="GO:0015833">
    <property type="term" value="P:peptide transport"/>
    <property type="evidence" value="ECO:0007669"/>
    <property type="project" value="TreeGrafter"/>
</dbReference>
<dbReference type="Gene3D" id="3.40.190.10">
    <property type="entry name" value="Periplasmic binding protein-like II"/>
    <property type="match status" value="1"/>
</dbReference>
<dbReference type="PROSITE" id="PS51257">
    <property type="entry name" value="PROKAR_LIPOPROTEIN"/>
    <property type="match status" value="1"/>
</dbReference>
<reference evidence="7 8" key="1">
    <citation type="journal article" date="2009" name="PLoS ONE">
        <title>Complete genome sequence of the aerobic CO-oxidizing thermophile Thermomicrobium roseum.</title>
        <authorList>
            <person name="Wu D."/>
            <person name="Raymond J."/>
            <person name="Wu M."/>
            <person name="Chatterji S."/>
            <person name="Ren Q."/>
            <person name="Graham J.E."/>
            <person name="Bryant D.A."/>
            <person name="Robb F."/>
            <person name="Colman A."/>
            <person name="Tallon L.J."/>
            <person name="Badger J.H."/>
            <person name="Madupu R."/>
            <person name="Ward N.L."/>
            <person name="Eisen J.A."/>
        </authorList>
    </citation>
    <scope>NUCLEOTIDE SEQUENCE [LARGE SCALE GENOMIC DNA]</scope>
    <source>
        <strain evidence="8">ATCC 27502 / DSM 5159 / P-2</strain>
    </source>
</reference>
<feature type="region of interest" description="Disordered" evidence="5">
    <location>
        <begin position="36"/>
        <end position="83"/>
    </location>
</feature>
<dbReference type="InterPro" id="IPR000914">
    <property type="entry name" value="SBP_5_dom"/>
</dbReference>
<comment type="subcellular location">
    <subcellularLocation>
        <location evidence="1">Cell envelope</location>
    </subcellularLocation>
</comment>
<evidence type="ECO:0000256" key="3">
    <source>
        <dbReference type="ARBA" id="ARBA00022448"/>
    </source>
</evidence>
<proteinExistence type="inferred from homology"/>
<dbReference type="SUPFAM" id="SSF53850">
    <property type="entry name" value="Periplasmic binding protein-like II"/>
    <property type="match status" value="1"/>
</dbReference>
<dbReference type="EMBL" id="CP001275">
    <property type="protein sequence ID" value="ACM05050.1"/>
    <property type="molecule type" value="Genomic_DNA"/>
</dbReference>
<accession>B9L0B5</accession>
<dbReference type="Proteomes" id="UP000000447">
    <property type="component" value="Chromosome"/>
</dbReference>
<evidence type="ECO:0000313" key="8">
    <source>
        <dbReference type="Proteomes" id="UP000000447"/>
    </source>
</evidence>
<evidence type="ECO:0000256" key="2">
    <source>
        <dbReference type="ARBA" id="ARBA00005695"/>
    </source>
</evidence>
<dbReference type="GO" id="GO:1904680">
    <property type="term" value="F:peptide transmembrane transporter activity"/>
    <property type="evidence" value="ECO:0007669"/>
    <property type="project" value="TreeGrafter"/>
</dbReference>
<feature type="domain" description="Solute-binding protein family 5" evidence="6">
    <location>
        <begin position="128"/>
        <end position="500"/>
    </location>
</feature>
<organism evidence="7 8">
    <name type="scientific">Thermomicrobium roseum (strain ATCC 27502 / DSM 5159 / P-2)</name>
    <dbReference type="NCBI Taxonomy" id="309801"/>
    <lineage>
        <taxon>Bacteria</taxon>
        <taxon>Pseudomonadati</taxon>
        <taxon>Thermomicrobiota</taxon>
        <taxon>Thermomicrobia</taxon>
        <taxon>Thermomicrobiales</taxon>
        <taxon>Thermomicrobiaceae</taxon>
        <taxon>Thermomicrobium</taxon>
    </lineage>
</organism>
<dbReference type="Gene3D" id="3.10.105.10">
    <property type="entry name" value="Dipeptide-binding Protein, Domain 3"/>
    <property type="match status" value="1"/>
</dbReference>
<dbReference type="InterPro" id="IPR039424">
    <property type="entry name" value="SBP_5"/>
</dbReference>
<name>B9L0B5_THERP</name>
<dbReference type="Gene3D" id="3.90.76.10">
    <property type="entry name" value="Dipeptide-binding Protein, Domain 1"/>
    <property type="match status" value="1"/>
</dbReference>
<gene>
    <name evidence="7" type="ordered locus">trd_1609</name>
</gene>
<dbReference type="KEGG" id="tro:trd_1609"/>
<dbReference type="GO" id="GO:0030313">
    <property type="term" value="C:cell envelope"/>
    <property type="evidence" value="ECO:0007669"/>
    <property type="project" value="UniProtKB-SubCell"/>
</dbReference>
<evidence type="ECO:0000256" key="5">
    <source>
        <dbReference type="SAM" id="MobiDB-lite"/>
    </source>
</evidence>
<evidence type="ECO:0000259" key="6">
    <source>
        <dbReference type="Pfam" id="PF00496"/>
    </source>
</evidence>
<dbReference type="eggNOG" id="COG4166">
    <property type="taxonomic scope" value="Bacteria"/>
</dbReference>
<feature type="compositionally biased region" description="Low complexity" evidence="5">
    <location>
        <begin position="64"/>
        <end position="74"/>
    </location>
</feature>
<keyword evidence="3" id="KW-0813">Transport</keyword>
<comment type="similarity">
    <text evidence="2">Belongs to the bacterial solute-binding protein 5 family.</text>
</comment>
<evidence type="ECO:0000313" key="7">
    <source>
        <dbReference type="EMBL" id="ACM05050.1"/>
    </source>
</evidence>
<dbReference type="Pfam" id="PF00496">
    <property type="entry name" value="SBP_bac_5"/>
    <property type="match status" value="1"/>
</dbReference>
<keyword evidence="4" id="KW-0732">Signal</keyword>
<sequence length="595" mass="66291">MGGRPILERALLLPLTRRRLLWLSCGSVLVACRRGEATPPPTATASAVTPLPSPTPPRRPVTPTPTATPVLISPTPSPRPTPTPVAARIFVRMRLDEPKSHDFNADAACGGEPELFAGLVRLAPDYSVQPDWATAWEVSADGTRYIFSLRSNRSGWSNGDPVRASDFVWSWQRMLDPAHPAPQASLLNLVGNGKAVREGRLSPEQLAVRALDDSTLEVELERPAGYFLWILGTPGFLPAHRPSVERWGARWTEAGRCVSNGPFYLASWEPGSGYTVNANPHYWNRPNLDSCTVTIARSTDPLLPFYRGQVDVAAVPQEELPRVSSEEALLERVERSILPETWFLVIQPDSAPLDDLELRRAVSRAIDRERLRQLLYGAVEPAQSLVPPGIPGSVRDDSVADAHRFVPLEAFRAWQRVRAGDPRPLRLTAPTECSPNEEAILQDVAMQLTSNLGVPVELVRLAAREWERAVEEGTFQLLWWRWPLPFPDAAAVYEWLLSSERRTLRGLRWRSDALDRLLVLARGETALTRRLGAYRQCERLAHEEFVLLPICHPVATYLVQPWVVTLPRTPTGELLDPERSFSRFLSAVTLSSRGS</sequence>